<accession>J8ABK7</accession>
<dbReference type="Proteomes" id="UP000006600">
    <property type="component" value="Unassembled WGS sequence"/>
</dbReference>
<feature type="transmembrane region" description="Helical" evidence="1">
    <location>
        <begin position="21"/>
        <end position="45"/>
    </location>
</feature>
<dbReference type="RefSeq" id="WP_002107391.1">
    <property type="nucleotide sequence ID" value="NZ_JH792001.1"/>
</dbReference>
<sequence>MRVIDVANRKRIYFEMKNKEARNSIFLIALGYMAAMFMFVFQFRFELSQSYHYILSTSLFLFVIFGIEYSELKRKKQYVWQG</sequence>
<dbReference type="AlphaFoldDB" id="J8ABK7"/>
<evidence type="ECO:0000313" key="2">
    <source>
        <dbReference type="EMBL" id="EJQ35999.1"/>
    </source>
</evidence>
<name>J8ABK7_BACCE</name>
<keyword evidence="1" id="KW-0812">Transmembrane</keyword>
<comment type="caution">
    <text evidence="2">The sequence shown here is derived from an EMBL/GenBank/DDBJ whole genome shotgun (WGS) entry which is preliminary data.</text>
</comment>
<evidence type="ECO:0000313" key="3">
    <source>
        <dbReference type="Proteomes" id="UP000006600"/>
    </source>
</evidence>
<proteinExistence type="predicted"/>
<keyword evidence="1" id="KW-1133">Transmembrane helix</keyword>
<feature type="transmembrane region" description="Helical" evidence="1">
    <location>
        <begin position="51"/>
        <end position="69"/>
    </location>
</feature>
<evidence type="ECO:0000256" key="1">
    <source>
        <dbReference type="SAM" id="Phobius"/>
    </source>
</evidence>
<keyword evidence="1" id="KW-0472">Membrane</keyword>
<gene>
    <name evidence="2" type="ORF">IEE_05475</name>
</gene>
<organism evidence="2 3">
    <name type="scientific">Bacillus cereus BAG5X1-1</name>
    <dbReference type="NCBI Taxonomy" id="1053189"/>
    <lineage>
        <taxon>Bacteria</taxon>
        <taxon>Bacillati</taxon>
        <taxon>Bacillota</taxon>
        <taxon>Bacilli</taxon>
        <taxon>Bacillales</taxon>
        <taxon>Bacillaceae</taxon>
        <taxon>Bacillus</taxon>
        <taxon>Bacillus cereus group</taxon>
    </lineage>
</organism>
<protein>
    <submittedName>
        <fullName evidence="2">Uncharacterized protein</fullName>
    </submittedName>
</protein>
<dbReference type="HOGENOM" id="CLU_2491468_0_0_9"/>
<dbReference type="EMBL" id="AHDJ01000073">
    <property type="protein sequence ID" value="EJQ35999.1"/>
    <property type="molecule type" value="Genomic_DNA"/>
</dbReference>
<reference evidence="2 3" key="1">
    <citation type="submission" date="2012-04" db="EMBL/GenBank/DDBJ databases">
        <title>The Genome Sequence of Bacillus cereus BAG5X1-1.</title>
        <authorList>
            <consortium name="The Broad Institute Genome Sequencing Platform"/>
            <consortium name="The Broad Institute Genome Sequencing Center for Infectious Disease"/>
            <person name="Feldgarden M."/>
            <person name="Van der Auwera G.A."/>
            <person name="Mahillon J."/>
            <person name="Duprez V."/>
            <person name="Timmery S."/>
            <person name="Mattelet C."/>
            <person name="Dierick K."/>
            <person name="Sun M."/>
            <person name="Yu Z."/>
            <person name="Zhu L."/>
            <person name="Hu X."/>
            <person name="Shank E.B."/>
            <person name="Swiecicka I."/>
            <person name="Hansen B.M."/>
            <person name="Andrup L."/>
            <person name="Young S.K."/>
            <person name="Zeng Q."/>
            <person name="Gargeya S."/>
            <person name="Fitzgerald M."/>
            <person name="Haas B."/>
            <person name="Abouelleil A."/>
            <person name="Alvarado L."/>
            <person name="Arachchi H.M."/>
            <person name="Berlin A."/>
            <person name="Chapman S.B."/>
            <person name="Goldberg J."/>
            <person name="Griggs A."/>
            <person name="Gujja S."/>
            <person name="Hansen M."/>
            <person name="Howarth C."/>
            <person name="Imamovic A."/>
            <person name="Larimer J."/>
            <person name="McCowen C."/>
            <person name="Montmayeur A."/>
            <person name="Murphy C."/>
            <person name="Neiman D."/>
            <person name="Pearson M."/>
            <person name="Priest M."/>
            <person name="Roberts A."/>
            <person name="Saif S."/>
            <person name="Shea T."/>
            <person name="Sisk P."/>
            <person name="Sykes S."/>
            <person name="Wortman J."/>
            <person name="Nusbaum C."/>
            <person name="Birren B."/>
        </authorList>
    </citation>
    <scope>NUCLEOTIDE SEQUENCE [LARGE SCALE GENOMIC DNA]</scope>
    <source>
        <strain evidence="2 3">BAG5X1-1</strain>
    </source>
</reference>